<proteinExistence type="predicted"/>
<comment type="subcellular location">
    <subcellularLocation>
        <location evidence="1">Cell membrane</location>
        <topology evidence="1">Multi-pass membrane protein</topology>
    </subcellularLocation>
</comment>
<reference evidence="10" key="1">
    <citation type="journal article" date="2014" name="Int. J. Syst. Evol. Microbiol.">
        <title>Complete genome of a new Firmicutes species belonging to the dominant human colonic microbiota ('Ruminococcus bicirculans') reveals two chromosomes and a selective capacity to utilize plant glucans.</title>
        <authorList>
            <consortium name="NISC Comparative Sequencing Program"/>
            <person name="Wegmann U."/>
            <person name="Louis P."/>
            <person name="Goesmann A."/>
            <person name="Henrissat B."/>
            <person name="Duncan S.H."/>
            <person name="Flint H.J."/>
        </authorList>
    </citation>
    <scope>NUCLEOTIDE SEQUENCE</scope>
    <source>
        <strain evidence="10">NBRC 107169</strain>
    </source>
</reference>
<dbReference type="Pfam" id="PF13231">
    <property type="entry name" value="PMT_2"/>
    <property type="match status" value="1"/>
</dbReference>
<keyword evidence="5 8" id="KW-0812">Transmembrane</keyword>
<feature type="domain" description="Glycosyltransferase RgtA/B/C/D-like" evidence="9">
    <location>
        <begin position="41"/>
        <end position="207"/>
    </location>
</feature>
<dbReference type="PANTHER" id="PTHR33908:SF11">
    <property type="entry name" value="MEMBRANE PROTEIN"/>
    <property type="match status" value="1"/>
</dbReference>
<keyword evidence="4" id="KW-0808">Transferase</keyword>
<organism evidence="10 11">
    <name type="scientific">Maritalea porphyrae</name>
    <dbReference type="NCBI Taxonomy" id="880732"/>
    <lineage>
        <taxon>Bacteria</taxon>
        <taxon>Pseudomonadati</taxon>
        <taxon>Pseudomonadota</taxon>
        <taxon>Alphaproteobacteria</taxon>
        <taxon>Hyphomicrobiales</taxon>
        <taxon>Devosiaceae</taxon>
        <taxon>Maritalea</taxon>
    </lineage>
</organism>
<reference evidence="10" key="2">
    <citation type="submission" date="2023-01" db="EMBL/GenBank/DDBJ databases">
        <title>Draft genome sequence of Maritalea porphyrae strain NBRC 107169.</title>
        <authorList>
            <person name="Sun Q."/>
            <person name="Mori K."/>
        </authorList>
    </citation>
    <scope>NUCLEOTIDE SEQUENCE</scope>
    <source>
        <strain evidence="10">NBRC 107169</strain>
    </source>
</reference>
<feature type="transmembrane region" description="Helical" evidence="8">
    <location>
        <begin position="93"/>
        <end position="114"/>
    </location>
</feature>
<gene>
    <name evidence="10" type="ORF">GCM10007879_19810</name>
</gene>
<keyword evidence="6 8" id="KW-1133">Transmembrane helix</keyword>
<evidence type="ECO:0000256" key="5">
    <source>
        <dbReference type="ARBA" id="ARBA00022692"/>
    </source>
</evidence>
<evidence type="ECO:0000256" key="3">
    <source>
        <dbReference type="ARBA" id="ARBA00022676"/>
    </source>
</evidence>
<evidence type="ECO:0000313" key="11">
    <source>
        <dbReference type="Proteomes" id="UP001161405"/>
    </source>
</evidence>
<keyword evidence="11" id="KW-1185">Reference proteome</keyword>
<keyword evidence="7 8" id="KW-0472">Membrane</keyword>
<dbReference type="Proteomes" id="UP001161405">
    <property type="component" value="Unassembled WGS sequence"/>
</dbReference>
<accession>A0ABQ5USU0</accession>
<feature type="transmembrane region" description="Helical" evidence="8">
    <location>
        <begin position="63"/>
        <end position="81"/>
    </location>
</feature>
<feature type="transmembrane region" description="Helical" evidence="8">
    <location>
        <begin position="277"/>
        <end position="297"/>
    </location>
</feature>
<dbReference type="InterPro" id="IPR050297">
    <property type="entry name" value="LipidA_mod_glycosyltrf_83"/>
</dbReference>
<dbReference type="PANTHER" id="PTHR33908">
    <property type="entry name" value="MANNOSYLTRANSFERASE YKCB-RELATED"/>
    <property type="match status" value="1"/>
</dbReference>
<name>A0ABQ5USU0_9HYPH</name>
<evidence type="ECO:0000256" key="7">
    <source>
        <dbReference type="ARBA" id="ARBA00023136"/>
    </source>
</evidence>
<feature type="transmembrane region" description="Helical" evidence="8">
    <location>
        <begin position="309"/>
        <end position="327"/>
    </location>
</feature>
<comment type="caution">
    <text evidence="10">The sequence shown here is derived from an EMBL/GenBank/DDBJ whole genome shotgun (WGS) entry which is preliminary data.</text>
</comment>
<evidence type="ECO:0000256" key="6">
    <source>
        <dbReference type="ARBA" id="ARBA00022989"/>
    </source>
</evidence>
<dbReference type="EMBL" id="BSNI01000002">
    <property type="protein sequence ID" value="GLQ17732.1"/>
    <property type="molecule type" value="Genomic_DNA"/>
</dbReference>
<evidence type="ECO:0000256" key="1">
    <source>
        <dbReference type="ARBA" id="ARBA00004651"/>
    </source>
</evidence>
<feature type="transmembrane region" description="Helical" evidence="8">
    <location>
        <begin position="333"/>
        <end position="352"/>
    </location>
</feature>
<evidence type="ECO:0000313" key="10">
    <source>
        <dbReference type="EMBL" id="GLQ17732.1"/>
    </source>
</evidence>
<evidence type="ECO:0000256" key="4">
    <source>
        <dbReference type="ARBA" id="ARBA00022679"/>
    </source>
</evidence>
<keyword evidence="3" id="KW-0328">Glycosyltransferase</keyword>
<protein>
    <recommendedName>
        <fullName evidence="9">Glycosyltransferase RgtA/B/C/D-like domain-containing protein</fullName>
    </recommendedName>
</protein>
<evidence type="ECO:0000259" key="9">
    <source>
        <dbReference type="Pfam" id="PF13231"/>
    </source>
</evidence>
<evidence type="ECO:0000256" key="8">
    <source>
        <dbReference type="SAM" id="Phobius"/>
    </source>
</evidence>
<keyword evidence="2" id="KW-1003">Cell membrane</keyword>
<feature type="transmembrane region" description="Helical" evidence="8">
    <location>
        <begin position="120"/>
        <end position="136"/>
    </location>
</feature>
<evidence type="ECO:0000256" key="2">
    <source>
        <dbReference type="ARBA" id="ARBA00022475"/>
    </source>
</evidence>
<feature type="transmembrane region" description="Helical" evidence="8">
    <location>
        <begin position="189"/>
        <end position="207"/>
    </location>
</feature>
<feature type="transmembrane region" description="Helical" evidence="8">
    <location>
        <begin position="148"/>
        <end position="177"/>
    </location>
</feature>
<dbReference type="InterPro" id="IPR038731">
    <property type="entry name" value="RgtA/B/C-like"/>
</dbReference>
<sequence>MIWLIVATALYRLWGAWAIDLVIGEAYYLSSARQLHLGYFDQPPMFLWVIWLTKTLTGSEAPIILRLPFILMFAGATWMFYRIGARFHSERAGLFTAIIANIPILFTLSIGSWMQPEAPLTLLWLFVVWLLMDVFFGPQKRSDLKSWLLIGLVLGLTFMSKYHAVFLLYGAGLFAIFNKDARKWIFSPGPYLAIGVAAIVSLPVLIWNMQNDMASFAFQGGRALGDQFRPEWLLRMIGGQLVYMTPWIALPALWVGAKALFKGPTATYPSDTPNGMSFFFVMLAHGPILFFTAVAAWSDTQFHFHWQAPGYMMLFPILGATTAILWTKYRKTMFAWLAIGAFLSTLVMTVLISHTITGWAQDFFPGEEDPTSGALRWTELEDYFVQEGVFEQDNVFIAGVFWTECGMIDNVVRGKLPLACLSGDPRNIAFNIDLTEHEGKDAYIAAVMFSDQSVINGLLPFFEKVERVGEVTINRFGRLAMKPVRIFKASKLQPNHELESINAKSFDLMMLPRTQISRLEGTLNAASEINETVQLFLGEQLVGEVKMSGSTQSFDIQPLRNWGVGIRVQTLRVETASGVNVLLDSLKTTVSD</sequence>